<dbReference type="Pfam" id="PF00201">
    <property type="entry name" value="UDPGT"/>
    <property type="match status" value="1"/>
</dbReference>
<comment type="subcellular location">
    <subcellularLocation>
        <location evidence="6">Membrane</location>
        <topology evidence="6">Single-pass membrane protein</topology>
    </subcellularLocation>
</comment>
<feature type="chain" id="PRO_5043073799" description="UDP-glucuronosyltransferase" evidence="6">
    <location>
        <begin position="23"/>
        <end position="412"/>
    </location>
</feature>
<comment type="similarity">
    <text evidence="1 5">Belongs to the UDP-glycosyltransferase family.</text>
</comment>
<dbReference type="EMBL" id="UZAM01009021">
    <property type="protein sequence ID" value="VDP07351.1"/>
    <property type="molecule type" value="Genomic_DNA"/>
</dbReference>
<keyword evidence="8" id="KW-1185">Reference proteome</keyword>
<dbReference type="SUPFAM" id="SSF53756">
    <property type="entry name" value="UDP-Glycosyltransferase/glycogen phosphorylase"/>
    <property type="match status" value="1"/>
</dbReference>
<accession>A0A183IPD1</accession>
<dbReference type="GO" id="GO:0016020">
    <property type="term" value="C:membrane"/>
    <property type="evidence" value="ECO:0007669"/>
    <property type="project" value="UniProtKB-SubCell"/>
</dbReference>
<evidence type="ECO:0000256" key="2">
    <source>
        <dbReference type="ARBA" id="ARBA00022676"/>
    </source>
</evidence>
<evidence type="ECO:0000313" key="8">
    <source>
        <dbReference type="Proteomes" id="UP000270296"/>
    </source>
</evidence>
<keyword evidence="6" id="KW-0732">Signal</keyword>
<evidence type="ECO:0000313" key="9">
    <source>
        <dbReference type="WBParaSite" id="SBAD_0000570001-mRNA-1"/>
    </source>
</evidence>
<dbReference type="PROSITE" id="PS00375">
    <property type="entry name" value="UDPGT"/>
    <property type="match status" value="1"/>
</dbReference>
<organism evidence="9">
    <name type="scientific">Soboliphyme baturini</name>
    <dbReference type="NCBI Taxonomy" id="241478"/>
    <lineage>
        <taxon>Eukaryota</taxon>
        <taxon>Metazoa</taxon>
        <taxon>Ecdysozoa</taxon>
        <taxon>Nematoda</taxon>
        <taxon>Enoplea</taxon>
        <taxon>Dorylaimia</taxon>
        <taxon>Dioctophymatida</taxon>
        <taxon>Dioctophymatoidea</taxon>
        <taxon>Soboliphymatidae</taxon>
        <taxon>Soboliphyme</taxon>
    </lineage>
</organism>
<sequence>MYLARLLLTCSTVACLVRSTLGKQAASGRHIGLFTNTGPYSHDAMMYQLAEKLANNGHKVTVIQIRASALLHKIQTQIWHSTVPFGDDRPNLKSLTLFLKILDFQTDGCEAALRHEPFVRRIKALDLDLLVMDFLLNECALGMSLMLNVPRVYLSNYPMTDTYMDYFGIPSNPAYLPTTVTKLTSPMDFVRRMLNCVCRLILSYVRGIIMAKSEKLYRRLGYKLQRYAPEEKRTILYATPSEFLLDSPRPLTHTVKYFGCSNCMLKRLYNVATRKGVILVSFGTIPNAHYLPERIISVFRSVFANLQEYSVLLQLPDIQKIAMNMTSNVVVANWIPLQELLGDPSVKLFITHGGIGSVIEAITNAVPILGIPLQGDQVYNLGRLIEKGIADVIYIPELSFMHDNCQLSVRNI</sequence>
<dbReference type="EC" id="2.4.1.17" evidence="6"/>
<keyword evidence="2 5" id="KW-0328">Glycosyltransferase</keyword>
<reference evidence="9" key="1">
    <citation type="submission" date="2016-06" db="UniProtKB">
        <authorList>
            <consortium name="WormBaseParasite"/>
        </authorList>
    </citation>
    <scope>IDENTIFICATION</scope>
</reference>
<dbReference type="AlphaFoldDB" id="A0A183IPD1"/>
<evidence type="ECO:0000256" key="4">
    <source>
        <dbReference type="ARBA" id="ARBA00047475"/>
    </source>
</evidence>
<keyword evidence="3 5" id="KW-0808">Transferase</keyword>
<dbReference type="WBParaSite" id="SBAD_0000570001-mRNA-1">
    <property type="protein sequence ID" value="SBAD_0000570001-mRNA-1"/>
    <property type="gene ID" value="SBAD_0000570001"/>
</dbReference>
<dbReference type="PANTHER" id="PTHR48043:SF145">
    <property type="entry name" value="FI06409P-RELATED"/>
    <property type="match status" value="1"/>
</dbReference>
<proteinExistence type="inferred from homology"/>
<reference evidence="7 8" key="2">
    <citation type="submission" date="2018-11" db="EMBL/GenBank/DDBJ databases">
        <authorList>
            <consortium name="Pathogen Informatics"/>
        </authorList>
    </citation>
    <scope>NUCLEOTIDE SEQUENCE [LARGE SCALE GENOMIC DNA]</scope>
</reference>
<name>A0A183IPD1_9BILA</name>
<feature type="signal peptide" evidence="6">
    <location>
        <begin position="1"/>
        <end position="22"/>
    </location>
</feature>
<evidence type="ECO:0000256" key="5">
    <source>
        <dbReference type="RuleBase" id="RU003718"/>
    </source>
</evidence>
<dbReference type="OrthoDB" id="5835829at2759"/>
<dbReference type="PANTHER" id="PTHR48043">
    <property type="entry name" value="EG:EG0003.4 PROTEIN-RELATED"/>
    <property type="match status" value="1"/>
</dbReference>
<dbReference type="Gene3D" id="3.40.50.2000">
    <property type="entry name" value="Glycogen Phosphorylase B"/>
    <property type="match status" value="2"/>
</dbReference>
<dbReference type="CDD" id="cd03784">
    <property type="entry name" value="GT1_Gtf-like"/>
    <property type="match status" value="1"/>
</dbReference>
<evidence type="ECO:0000256" key="6">
    <source>
        <dbReference type="RuleBase" id="RU362059"/>
    </source>
</evidence>
<dbReference type="InterPro" id="IPR035595">
    <property type="entry name" value="UDP_glycos_trans_CS"/>
</dbReference>
<gene>
    <name evidence="7" type="ORF">SBAD_LOCUS5478</name>
</gene>
<dbReference type="InterPro" id="IPR050271">
    <property type="entry name" value="UDP-glycosyltransferase"/>
</dbReference>
<comment type="catalytic activity">
    <reaction evidence="4 6">
        <text>glucuronate acceptor + UDP-alpha-D-glucuronate = acceptor beta-D-glucuronoside + UDP + H(+)</text>
        <dbReference type="Rhea" id="RHEA:21032"/>
        <dbReference type="ChEBI" id="CHEBI:15378"/>
        <dbReference type="ChEBI" id="CHEBI:58052"/>
        <dbReference type="ChEBI" id="CHEBI:58223"/>
        <dbReference type="ChEBI" id="CHEBI:132367"/>
        <dbReference type="ChEBI" id="CHEBI:132368"/>
        <dbReference type="EC" id="2.4.1.17"/>
    </reaction>
</comment>
<evidence type="ECO:0000256" key="3">
    <source>
        <dbReference type="ARBA" id="ARBA00022679"/>
    </source>
</evidence>
<evidence type="ECO:0000256" key="1">
    <source>
        <dbReference type="ARBA" id="ARBA00009995"/>
    </source>
</evidence>
<dbReference type="Proteomes" id="UP000270296">
    <property type="component" value="Unassembled WGS sequence"/>
</dbReference>
<protein>
    <recommendedName>
        <fullName evidence="6">UDP-glucuronosyltransferase</fullName>
        <ecNumber evidence="6">2.4.1.17</ecNumber>
    </recommendedName>
</protein>
<dbReference type="InterPro" id="IPR002213">
    <property type="entry name" value="UDP_glucos_trans"/>
</dbReference>
<evidence type="ECO:0000313" key="7">
    <source>
        <dbReference type="EMBL" id="VDP07351.1"/>
    </source>
</evidence>
<dbReference type="GO" id="GO:0015020">
    <property type="term" value="F:glucuronosyltransferase activity"/>
    <property type="evidence" value="ECO:0007669"/>
    <property type="project" value="UniProtKB-EC"/>
</dbReference>